<evidence type="ECO:0000313" key="3">
    <source>
        <dbReference type="Proteomes" id="UP001153269"/>
    </source>
</evidence>
<organism evidence="2 3">
    <name type="scientific">Pleuronectes platessa</name>
    <name type="common">European plaice</name>
    <dbReference type="NCBI Taxonomy" id="8262"/>
    <lineage>
        <taxon>Eukaryota</taxon>
        <taxon>Metazoa</taxon>
        <taxon>Chordata</taxon>
        <taxon>Craniata</taxon>
        <taxon>Vertebrata</taxon>
        <taxon>Euteleostomi</taxon>
        <taxon>Actinopterygii</taxon>
        <taxon>Neopterygii</taxon>
        <taxon>Teleostei</taxon>
        <taxon>Neoteleostei</taxon>
        <taxon>Acanthomorphata</taxon>
        <taxon>Carangaria</taxon>
        <taxon>Pleuronectiformes</taxon>
        <taxon>Pleuronectoidei</taxon>
        <taxon>Pleuronectidae</taxon>
        <taxon>Pleuronectes</taxon>
    </lineage>
</organism>
<gene>
    <name evidence="2" type="ORF">PLEPLA_LOCUS47248</name>
</gene>
<accession>A0A9N7VW87</accession>
<evidence type="ECO:0000313" key="2">
    <source>
        <dbReference type="EMBL" id="CAB1459411.1"/>
    </source>
</evidence>
<proteinExistence type="predicted"/>
<comment type="caution">
    <text evidence="2">The sequence shown here is derived from an EMBL/GenBank/DDBJ whole genome shotgun (WGS) entry which is preliminary data.</text>
</comment>
<protein>
    <submittedName>
        <fullName evidence="2">Uncharacterized protein</fullName>
    </submittedName>
</protein>
<sequence>MLAQCLCSQAAFSRLPPLLCFPPERNLLSKADLVDRGSEARIGKISVTFSDGKQPNALGTTIHSRSILLEQHELVNLLIIAALEEYHNSGGGRTLRVDTGCYHRSIKAAEAVSPDVDSGMGSACCCERRPALHCPLAPSQTAPCSDCPSPSELSRPLFN</sequence>
<dbReference type="Proteomes" id="UP001153269">
    <property type="component" value="Unassembled WGS sequence"/>
</dbReference>
<feature type="region of interest" description="Disordered" evidence="1">
    <location>
        <begin position="140"/>
        <end position="159"/>
    </location>
</feature>
<reference evidence="2" key="1">
    <citation type="submission" date="2020-03" db="EMBL/GenBank/DDBJ databases">
        <authorList>
            <person name="Weist P."/>
        </authorList>
    </citation>
    <scope>NUCLEOTIDE SEQUENCE</scope>
</reference>
<evidence type="ECO:0000256" key="1">
    <source>
        <dbReference type="SAM" id="MobiDB-lite"/>
    </source>
</evidence>
<keyword evidence="3" id="KW-1185">Reference proteome</keyword>
<name>A0A9N7VW87_PLEPL</name>
<dbReference type="AlphaFoldDB" id="A0A9N7VW87"/>
<dbReference type="EMBL" id="CADEAL010004430">
    <property type="protein sequence ID" value="CAB1459411.1"/>
    <property type="molecule type" value="Genomic_DNA"/>
</dbReference>